<dbReference type="EMBL" id="VFFF01000001">
    <property type="protein sequence ID" value="TNY33461.1"/>
    <property type="molecule type" value="Genomic_DNA"/>
</dbReference>
<dbReference type="InterPro" id="IPR005804">
    <property type="entry name" value="FA_desaturase_dom"/>
</dbReference>
<name>A0A5C5GHV2_9RHOB</name>
<dbReference type="OrthoDB" id="9769653at2"/>
<keyword evidence="1" id="KW-0812">Transmembrane</keyword>
<evidence type="ECO:0000259" key="2">
    <source>
        <dbReference type="Pfam" id="PF00487"/>
    </source>
</evidence>
<keyword evidence="4" id="KW-1185">Reference proteome</keyword>
<dbReference type="AlphaFoldDB" id="A0A5C5GHV2"/>
<dbReference type="InterPro" id="IPR012171">
    <property type="entry name" value="Fatty_acid_desaturase"/>
</dbReference>
<feature type="transmembrane region" description="Helical" evidence="1">
    <location>
        <begin position="142"/>
        <end position="160"/>
    </location>
</feature>
<protein>
    <submittedName>
        <fullName evidence="3">Fatty acid desaturase</fullName>
    </submittedName>
</protein>
<evidence type="ECO:0000313" key="3">
    <source>
        <dbReference type="EMBL" id="TNY33461.1"/>
    </source>
</evidence>
<evidence type="ECO:0000313" key="4">
    <source>
        <dbReference type="Proteomes" id="UP000314011"/>
    </source>
</evidence>
<gene>
    <name evidence="3" type="ORF">FHY64_09360</name>
</gene>
<feature type="transmembrane region" description="Helical" evidence="1">
    <location>
        <begin position="46"/>
        <end position="64"/>
    </location>
</feature>
<comment type="caution">
    <text evidence="3">The sequence shown here is derived from an EMBL/GenBank/DDBJ whole genome shotgun (WGS) entry which is preliminary data.</text>
</comment>
<proteinExistence type="predicted"/>
<dbReference type="PANTHER" id="PTHR19353">
    <property type="entry name" value="FATTY ACID DESATURASE 2"/>
    <property type="match status" value="1"/>
</dbReference>
<keyword evidence="1" id="KW-0472">Membrane</keyword>
<dbReference type="GO" id="GO:0016717">
    <property type="term" value="F:oxidoreductase activity, acting on paired donors, with oxidation of a pair of donors resulting in the reduction of molecular oxygen to two molecules of water"/>
    <property type="evidence" value="ECO:0007669"/>
    <property type="project" value="TreeGrafter"/>
</dbReference>
<dbReference type="Proteomes" id="UP000314011">
    <property type="component" value="Unassembled WGS sequence"/>
</dbReference>
<keyword evidence="1" id="KW-1133">Transmembrane helix</keyword>
<feature type="transmembrane region" description="Helical" evidence="1">
    <location>
        <begin position="200"/>
        <end position="219"/>
    </location>
</feature>
<accession>A0A5C5GHV2</accession>
<reference evidence="3 4" key="1">
    <citation type="submission" date="2019-06" db="EMBL/GenBank/DDBJ databases">
        <title>Genome of new Rhodobacteraceae sp. SM1903.</title>
        <authorList>
            <person name="Ren X."/>
        </authorList>
    </citation>
    <scope>NUCLEOTIDE SEQUENCE [LARGE SCALE GENOMIC DNA]</scope>
    <source>
        <strain evidence="3 4">SM1903</strain>
    </source>
</reference>
<dbReference type="GO" id="GO:0006629">
    <property type="term" value="P:lipid metabolic process"/>
    <property type="evidence" value="ECO:0007669"/>
    <property type="project" value="InterPro"/>
</dbReference>
<feature type="transmembrane region" description="Helical" evidence="1">
    <location>
        <begin position="20"/>
        <end position="39"/>
    </location>
</feature>
<dbReference type="RefSeq" id="WP_140194147.1">
    <property type="nucleotide sequence ID" value="NZ_CP065915.1"/>
</dbReference>
<organism evidence="3 4">
    <name type="scientific">Pelagovum pacificum</name>
    <dbReference type="NCBI Taxonomy" id="2588711"/>
    <lineage>
        <taxon>Bacteria</taxon>
        <taxon>Pseudomonadati</taxon>
        <taxon>Pseudomonadota</taxon>
        <taxon>Alphaproteobacteria</taxon>
        <taxon>Rhodobacterales</taxon>
        <taxon>Paracoccaceae</taxon>
        <taxon>Pelagovum</taxon>
    </lineage>
</organism>
<dbReference type="PANTHER" id="PTHR19353:SF73">
    <property type="entry name" value="FATTY ACID DESATURASE"/>
    <property type="match status" value="1"/>
</dbReference>
<sequence length="330" mass="37264">MASNLRARTRAFAVADNNIATFHLLLTLALWIGALWIGTAGFGNPVFMAVSVVIFVAASVRLFGVQHDNGHYAYFTTRKANVISGVILGAFTANPFHTMRYNHNRHHAHIGNLDEMDSHEVTTWTVAQWRAASPMARLGYRLYRSPLSIGLIGPLFIFFIRYRVPKNARKVGLWDCAMQNALMVTLWLSVFAIGGWRASVVQALGSFSAAIVGTLMVYAGHNHEETYWRDAANVDFEDAALKGASVLELGPVFDFMSFNFAYHDLHHLNSRVPCYRLRACHNALRDELEPTRLGLWEALGSLRWKLWDEDRQRMVRFADVRAEAGEMRHV</sequence>
<dbReference type="Pfam" id="PF00487">
    <property type="entry name" value="FA_desaturase"/>
    <property type="match status" value="1"/>
</dbReference>
<dbReference type="GO" id="GO:0016020">
    <property type="term" value="C:membrane"/>
    <property type="evidence" value="ECO:0007669"/>
    <property type="project" value="TreeGrafter"/>
</dbReference>
<feature type="transmembrane region" description="Helical" evidence="1">
    <location>
        <begin position="172"/>
        <end position="194"/>
    </location>
</feature>
<evidence type="ECO:0000256" key="1">
    <source>
        <dbReference type="SAM" id="Phobius"/>
    </source>
</evidence>
<feature type="domain" description="Fatty acid desaturase" evidence="2">
    <location>
        <begin position="50"/>
        <end position="296"/>
    </location>
</feature>